<dbReference type="Gene3D" id="3.20.20.190">
    <property type="entry name" value="Phosphatidylinositol (PI) phosphodiesterase"/>
    <property type="match status" value="1"/>
</dbReference>
<dbReference type="PANTHER" id="PTHR46211">
    <property type="entry name" value="GLYCEROPHOSPHORYL DIESTER PHOSPHODIESTERASE"/>
    <property type="match status" value="1"/>
</dbReference>
<dbReference type="GO" id="GO:0006629">
    <property type="term" value="P:lipid metabolic process"/>
    <property type="evidence" value="ECO:0007669"/>
    <property type="project" value="InterPro"/>
</dbReference>
<dbReference type="InterPro" id="IPR017946">
    <property type="entry name" value="PLC-like_Pdiesterase_TIM-brl"/>
</dbReference>
<dbReference type="PANTHER" id="PTHR46211:SF1">
    <property type="entry name" value="GLYCEROPHOSPHODIESTER PHOSPHODIESTERASE, CYTOPLASMIC"/>
    <property type="match status" value="1"/>
</dbReference>
<dbReference type="Pfam" id="PF03009">
    <property type="entry name" value="GDPD"/>
    <property type="match status" value="1"/>
</dbReference>
<evidence type="ECO:0000313" key="3">
    <source>
        <dbReference type="Proteomes" id="UP000653156"/>
    </source>
</evidence>
<dbReference type="AlphaFoldDB" id="A0A892ZMW0"/>
<name>A0A892ZMW0_9NEIS</name>
<feature type="domain" description="GP-PDE" evidence="1">
    <location>
        <begin position="13"/>
        <end position="253"/>
    </location>
</feature>
<dbReference type="GO" id="GO:0008889">
    <property type="term" value="F:glycerophosphodiester phosphodiesterase activity"/>
    <property type="evidence" value="ECO:0007669"/>
    <property type="project" value="UniProtKB-EC"/>
</dbReference>
<dbReference type="NCBIfam" id="NF006989">
    <property type="entry name" value="PRK09454.1"/>
    <property type="match status" value="1"/>
</dbReference>
<sequence>MQTPISPTHWPYPLWIAHRGGGTLAPENTLAAFVIGHQHGFRMAEFDVKLSADNIALLLHDDDLPRTAGRNGIAKEMSAAELTAVDVSVGHPPFAGTTIPTLAHIADFCLSHGMAANIEIKPCIGRDAETAELVGAAANQLWQDAALPPLFSSFSTVALAALQAAFPHSRRGLLIEEWPADHESLLAQLQTLDCMALHVPDSGTDAERIAFFQAAGYAVLVWTVNDMARAQQLIDWGVNGVITDAVDRVFSAQP</sequence>
<evidence type="ECO:0000313" key="2">
    <source>
        <dbReference type="EMBL" id="QRQ83097.1"/>
    </source>
</evidence>
<dbReference type="Proteomes" id="UP000653156">
    <property type="component" value="Chromosome"/>
</dbReference>
<protein>
    <submittedName>
        <fullName evidence="2">Glycerophosphodiester phosphodiesterase</fullName>
        <ecNumber evidence="2">3.1.4.46</ecNumber>
    </submittedName>
</protein>
<accession>A0A892ZMW0</accession>
<gene>
    <name evidence="2" type="primary">ugpQ</name>
    <name evidence="2" type="ORF">JQU52_07000</name>
</gene>
<dbReference type="EMBL" id="CP069798">
    <property type="protein sequence ID" value="QRQ83097.1"/>
    <property type="molecule type" value="Genomic_DNA"/>
</dbReference>
<evidence type="ECO:0000259" key="1">
    <source>
        <dbReference type="PROSITE" id="PS51704"/>
    </source>
</evidence>
<dbReference type="EC" id="3.1.4.46" evidence="2"/>
<reference evidence="2" key="1">
    <citation type="submission" date="2021-02" db="EMBL/GenBank/DDBJ databases">
        <title>Neisseriaceae sp. 26B isolated from the cloaca of a Common Toad-headed Turtle (Mesoclemmys nasuta).</title>
        <authorList>
            <person name="Spergser J."/>
            <person name="Busse H.-J."/>
        </authorList>
    </citation>
    <scope>NUCLEOTIDE SEQUENCE</scope>
    <source>
        <strain evidence="2">26B</strain>
    </source>
</reference>
<dbReference type="RefSeq" id="WP_230340394.1">
    <property type="nucleotide sequence ID" value="NZ_CP069798.1"/>
</dbReference>
<dbReference type="SUPFAM" id="SSF51695">
    <property type="entry name" value="PLC-like phosphodiesterases"/>
    <property type="match status" value="1"/>
</dbReference>
<dbReference type="KEGG" id="ptes:JQU52_07000"/>
<dbReference type="InterPro" id="IPR030395">
    <property type="entry name" value="GP_PDE_dom"/>
</dbReference>
<proteinExistence type="predicted"/>
<dbReference type="PROSITE" id="PS51704">
    <property type="entry name" value="GP_PDE"/>
    <property type="match status" value="1"/>
</dbReference>
<keyword evidence="3" id="KW-1185">Reference proteome</keyword>
<keyword evidence="2" id="KW-0378">Hydrolase</keyword>
<organism evidence="2 3">
    <name type="scientific">Paralysiella testudinis</name>
    <dbReference type="NCBI Taxonomy" id="2809020"/>
    <lineage>
        <taxon>Bacteria</taxon>
        <taxon>Pseudomonadati</taxon>
        <taxon>Pseudomonadota</taxon>
        <taxon>Betaproteobacteria</taxon>
        <taxon>Neisseriales</taxon>
        <taxon>Neisseriaceae</taxon>
        <taxon>Paralysiella</taxon>
    </lineage>
</organism>